<dbReference type="InterPro" id="IPR051230">
    <property type="entry name" value="APP-Binding"/>
</dbReference>
<feature type="compositionally biased region" description="Low complexity" evidence="4">
    <location>
        <begin position="383"/>
        <end position="397"/>
    </location>
</feature>
<evidence type="ECO:0008006" key="10">
    <source>
        <dbReference type="Google" id="ProtNLM"/>
    </source>
</evidence>
<dbReference type="Gene3D" id="2.30.29.30">
    <property type="entry name" value="Pleckstrin-homology domain (PH domain)/Phosphotyrosine-binding domain (PTB)"/>
    <property type="match status" value="2"/>
</dbReference>
<dbReference type="Proteomes" id="UP000030764">
    <property type="component" value="Unassembled WGS sequence"/>
</dbReference>
<dbReference type="AlphaFoldDB" id="A0A085NMR6"/>
<feature type="non-terminal residue" evidence="8">
    <location>
        <position position="1067"/>
    </location>
</feature>
<keyword evidence="2" id="KW-0597">Phosphoprotein</keyword>
<feature type="region of interest" description="Disordered" evidence="4">
    <location>
        <begin position="446"/>
        <end position="514"/>
    </location>
</feature>
<gene>
    <name evidence="7" type="ORF">M513_01284</name>
    <name evidence="8" type="ORF">M514_01284</name>
</gene>
<evidence type="ECO:0000313" key="7">
    <source>
        <dbReference type="EMBL" id="KFD58051.1"/>
    </source>
</evidence>
<dbReference type="Proteomes" id="UP000030758">
    <property type="component" value="Unassembled WGS sequence"/>
</dbReference>
<evidence type="ECO:0000259" key="6">
    <source>
        <dbReference type="PROSITE" id="PS50106"/>
    </source>
</evidence>
<dbReference type="EMBL" id="KL367485">
    <property type="protein sequence ID" value="KFD70762.1"/>
    <property type="molecule type" value="Genomic_DNA"/>
</dbReference>
<accession>A0A085NMR6</accession>
<dbReference type="SMART" id="SM00462">
    <property type="entry name" value="PTB"/>
    <property type="match status" value="1"/>
</dbReference>
<feature type="domain" description="PID" evidence="5">
    <location>
        <begin position="553"/>
        <end position="618"/>
    </location>
</feature>
<sequence length="1067" mass="118205">MARQEDSSSLSSPPCSKITSHLVTTFPYYKPPNYPCELHLPQCVDRQDDVEPRMSNVSCDKQAASCTHSHFASCHGHDDANNLLPFYTESYSGANDTMPSIVCIDKQEGTLLPTDCLTIATDKRACNGDNVDSAKRDHGGATSVRRRLPVKGAPELNGGERRMPVDRRWAAETSFQLGEAKRKSCAVQQIVGSPHRAQSLPNLCQHQLGNEDAVSSAVDVSSKSHRTNAAALVEQKIQEAQTKQKRRTLNELASSAACDDQSNAVCGSREEGSGGDLSAESYVTHFEQPTCAAAVDWSRLDSFSSLSVEHMDSKVMKHAGTPSLDTLPFQPSKNSLELACQLEHYAALLRANCSEPDAMRRVESQPTLDSPLYNKCCSRRRSPSSNTDSNCSSVTNSEAGGDSFASSQNPVWILRLVGSLLSVGVLPVLVRVSSFRRRKLLEQMKEQRASGDASPEHKCDDQLSLSPTTTGDDGEEMEDETDKLLKGDVASDPPSHSASTRKATPLSAQKRSRKKKESKTCFRCLFAQGPLIVLLCRKIGTPIIHEPAVLIEGVLFRARYLGSTQIVCEGPTTKASRMLQAQEAVSCIKAPNGESQPHVEVDLFISIEKIMVLNTDMQVRDRERRGKNQCALMIALFCFSVPHVAFPRWRACYGAISLYLMFTMWSLRASILCVRVSETDVRQDIMMDHNLRTISYIADIGDLLVLMARRVSQASSSSSDREAIKSAPKMICHVFESEEAQFIAQSIGQAFQVAYMEFLRSHGIEEPRYIKEMDYQEVLNSQEIYCDELEMFSSKEMQKDIVIPKKKDEPLGVVVVESGWGSMLPTVVVANMLPEGPAARCKKINIGDHVIALNGISFVGLPLHICQSHIKVGSVLNNGTSNGERLQAERKDNVYWIIGLDDVRSLTAVKITVVQTPPVVEVRIKRPDTKYQLGFSVQNGVVRSCCLAHKFSGVLSIRVVHIADMQPSQRWYCRTGWNSSWSPDYRNQWAERGGGAARKSGYHVSHCRWRDPNEDNENIDVSTTYWPRDASLPLTTIAYFLRTSTFQLKVFNAITQLITVIFPCNSA</sequence>
<feature type="compositionally biased region" description="Polar residues" evidence="4">
    <location>
        <begin position="494"/>
        <end position="509"/>
    </location>
</feature>
<organism evidence="8">
    <name type="scientific">Trichuris suis</name>
    <name type="common">pig whipworm</name>
    <dbReference type="NCBI Taxonomy" id="68888"/>
    <lineage>
        <taxon>Eukaryota</taxon>
        <taxon>Metazoa</taxon>
        <taxon>Ecdysozoa</taxon>
        <taxon>Nematoda</taxon>
        <taxon>Enoplea</taxon>
        <taxon>Dorylaimia</taxon>
        <taxon>Trichinellida</taxon>
        <taxon>Trichuridae</taxon>
        <taxon>Trichuris</taxon>
    </lineage>
</organism>
<dbReference type="CDD" id="cd06720">
    <property type="entry name" value="PDZ1_APBA1_3-like"/>
    <property type="match status" value="1"/>
</dbReference>
<dbReference type="SUPFAM" id="SSF50156">
    <property type="entry name" value="PDZ domain-like"/>
    <property type="match status" value="1"/>
</dbReference>
<evidence type="ECO:0000313" key="9">
    <source>
        <dbReference type="Proteomes" id="UP000030764"/>
    </source>
</evidence>
<dbReference type="PROSITE" id="PS50106">
    <property type="entry name" value="PDZ"/>
    <property type="match status" value="1"/>
</dbReference>
<evidence type="ECO:0000256" key="4">
    <source>
        <dbReference type="SAM" id="MobiDB-lite"/>
    </source>
</evidence>
<feature type="region of interest" description="Disordered" evidence="4">
    <location>
        <begin position="135"/>
        <end position="164"/>
    </location>
</feature>
<dbReference type="PROSITE" id="PS01179">
    <property type="entry name" value="PID"/>
    <property type="match status" value="2"/>
</dbReference>
<dbReference type="CDD" id="cd01208">
    <property type="entry name" value="PTB_X11"/>
    <property type="match status" value="1"/>
</dbReference>
<keyword evidence="9" id="KW-1185">Reference proteome</keyword>
<feature type="region of interest" description="Disordered" evidence="4">
    <location>
        <begin position="379"/>
        <end position="403"/>
    </location>
</feature>
<keyword evidence="3" id="KW-0677">Repeat</keyword>
<dbReference type="GO" id="GO:0007268">
    <property type="term" value="P:chemical synaptic transmission"/>
    <property type="evidence" value="ECO:0007669"/>
    <property type="project" value="TreeGrafter"/>
</dbReference>
<name>A0A085NMR6_9BILA</name>
<feature type="domain" description="PID" evidence="5">
    <location>
        <begin position="683"/>
        <end position="785"/>
    </location>
</feature>
<evidence type="ECO:0000256" key="3">
    <source>
        <dbReference type="ARBA" id="ARBA00022737"/>
    </source>
</evidence>
<dbReference type="GO" id="GO:0005737">
    <property type="term" value="C:cytoplasm"/>
    <property type="evidence" value="ECO:0007669"/>
    <property type="project" value="TreeGrafter"/>
</dbReference>
<dbReference type="Pfam" id="PF00595">
    <property type="entry name" value="PDZ"/>
    <property type="match status" value="1"/>
</dbReference>
<dbReference type="GO" id="GO:0005886">
    <property type="term" value="C:plasma membrane"/>
    <property type="evidence" value="ECO:0007669"/>
    <property type="project" value="TreeGrafter"/>
</dbReference>
<evidence type="ECO:0000313" key="8">
    <source>
        <dbReference type="EMBL" id="KFD70762.1"/>
    </source>
</evidence>
<dbReference type="EMBL" id="KL363186">
    <property type="protein sequence ID" value="KFD58051.1"/>
    <property type="molecule type" value="Genomic_DNA"/>
</dbReference>
<evidence type="ECO:0000256" key="2">
    <source>
        <dbReference type="ARBA" id="ARBA00022553"/>
    </source>
</evidence>
<dbReference type="InterPro" id="IPR006020">
    <property type="entry name" value="PTB/PI_dom"/>
</dbReference>
<dbReference type="InterPro" id="IPR001478">
    <property type="entry name" value="PDZ"/>
</dbReference>
<reference evidence="8 9" key="1">
    <citation type="journal article" date="2014" name="Nat. Genet.">
        <title>Genome and transcriptome of the porcine whipworm Trichuris suis.</title>
        <authorList>
            <person name="Jex A.R."/>
            <person name="Nejsum P."/>
            <person name="Schwarz E.M."/>
            <person name="Hu L."/>
            <person name="Young N.D."/>
            <person name="Hall R.S."/>
            <person name="Korhonen P.K."/>
            <person name="Liao S."/>
            <person name="Thamsborg S."/>
            <person name="Xia J."/>
            <person name="Xu P."/>
            <person name="Wang S."/>
            <person name="Scheerlinck J.P."/>
            <person name="Hofmann A."/>
            <person name="Sternberg P.W."/>
            <person name="Wang J."/>
            <person name="Gasser R.B."/>
        </authorList>
    </citation>
    <scope>NUCLEOTIDE SEQUENCE [LARGE SCALE GENOMIC DNA]</scope>
    <source>
        <strain evidence="8">DCEP-RM93F</strain>
        <strain evidence="7">DCEP-RM93M</strain>
    </source>
</reference>
<feature type="compositionally biased region" description="Basic and acidic residues" evidence="4">
    <location>
        <begin position="446"/>
        <end position="461"/>
    </location>
</feature>
<feature type="compositionally biased region" description="Acidic residues" evidence="4">
    <location>
        <begin position="472"/>
        <end position="481"/>
    </location>
</feature>
<protein>
    <recommendedName>
        <fullName evidence="10">PDZ domain-containing protein</fullName>
    </recommendedName>
</protein>
<keyword evidence="1" id="KW-0813">Transport</keyword>
<dbReference type="Gene3D" id="2.30.42.10">
    <property type="match status" value="1"/>
</dbReference>
<dbReference type="SMART" id="SM00228">
    <property type="entry name" value="PDZ"/>
    <property type="match status" value="1"/>
</dbReference>
<dbReference type="GO" id="GO:0043197">
    <property type="term" value="C:dendritic spine"/>
    <property type="evidence" value="ECO:0007669"/>
    <property type="project" value="TreeGrafter"/>
</dbReference>
<dbReference type="SUPFAM" id="SSF50729">
    <property type="entry name" value="PH domain-like"/>
    <property type="match status" value="2"/>
</dbReference>
<dbReference type="Pfam" id="PF00640">
    <property type="entry name" value="PID"/>
    <property type="match status" value="2"/>
</dbReference>
<dbReference type="InterPro" id="IPR011993">
    <property type="entry name" value="PH-like_dom_sf"/>
</dbReference>
<dbReference type="PANTHER" id="PTHR12345">
    <property type="entry name" value="SYNTENIN RELATED"/>
    <property type="match status" value="1"/>
</dbReference>
<feature type="domain" description="PDZ" evidence="6">
    <location>
        <begin position="800"/>
        <end position="861"/>
    </location>
</feature>
<dbReference type="PANTHER" id="PTHR12345:SF16">
    <property type="entry name" value="X11L, ISOFORM F-RELATED"/>
    <property type="match status" value="1"/>
</dbReference>
<proteinExistence type="predicted"/>
<dbReference type="InterPro" id="IPR036034">
    <property type="entry name" value="PDZ_sf"/>
</dbReference>
<evidence type="ECO:0000259" key="5">
    <source>
        <dbReference type="PROSITE" id="PS01179"/>
    </source>
</evidence>
<evidence type="ECO:0000256" key="1">
    <source>
        <dbReference type="ARBA" id="ARBA00022448"/>
    </source>
</evidence>